<evidence type="ECO:0008006" key="3">
    <source>
        <dbReference type="Google" id="ProtNLM"/>
    </source>
</evidence>
<evidence type="ECO:0000313" key="2">
    <source>
        <dbReference type="Proteomes" id="UP000321570"/>
    </source>
</evidence>
<gene>
    <name evidence="1" type="ORF">WMSIL1_LOCUS11951</name>
</gene>
<reference evidence="1 2" key="1">
    <citation type="submission" date="2019-07" db="EMBL/GenBank/DDBJ databases">
        <authorList>
            <person name="Jastrzebski P J."/>
            <person name="Paukszto L."/>
            <person name="Jastrzebski P J."/>
        </authorList>
    </citation>
    <scope>NUCLEOTIDE SEQUENCE [LARGE SCALE GENOMIC DNA]</scope>
    <source>
        <strain evidence="1 2">WMS-il1</strain>
    </source>
</reference>
<proteinExistence type="predicted"/>
<protein>
    <recommendedName>
        <fullName evidence="3">HTH psq-type domain-containing protein</fullName>
    </recommendedName>
</protein>
<dbReference type="InterPro" id="IPR036388">
    <property type="entry name" value="WH-like_DNA-bd_sf"/>
</dbReference>
<organism evidence="1 2">
    <name type="scientific">Hymenolepis diminuta</name>
    <name type="common">Rat tapeworm</name>
    <dbReference type="NCBI Taxonomy" id="6216"/>
    <lineage>
        <taxon>Eukaryota</taxon>
        <taxon>Metazoa</taxon>
        <taxon>Spiralia</taxon>
        <taxon>Lophotrochozoa</taxon>
        <taxon>Platyhelminthes</taxon>
        <taxon>Cestoda</taxon>
        <taxon>Eucestoda</taxon>
        <taxon>Cyclophyllidea</taxon>
        <taxon>Hymenolepididae</taxon>
        <taxon>Hymenolepis</taxon>
    </lineage>
</organism>
<dbReference type="EMBL" id="CABIJS010000566">
    <property type="protein sequence ID" value="VUZ53678.1"/>
    <property type="molecule type" value="Genomic_DNA"/>
</dbReference>
<dbReference type="Proteomes" id="UP000321570">
    <property type="component" value="Unassembled WGS sequence"/>
</dbReference>
<evidence type="ECO:0000313" key="1">
    <source>
        <dbReference type="EMBL" id="VUZ53678.1"/>
    </source>
</evidence>
<keyword evidence="2" id="KW-1185">Reference proteome</keyword>
<accession>A0A564Z424</accession>
<dbReference type="AlphaFoldDB" id="A0A564Z424"/>
<dbReference type="Gene3D" id="1.10.10.10">
    <property type="entry name" value="Winged helix-like DNA-binding domain superfamily/Winged helix DNA-binding domain"/>
    <property type="match status" value="1"/>
</dbReference>
<sequence length="68" mass="8019">MLKKLNSEQLQFAIDENPTYSTRELSKTFHISRHMTICRRTKRLGWESLRGWEMSSRTICQKATSNSV</sequence>
<name>A0A564Z424_HYMDI</name>